<dbReference type="InterPro" id="IPR003439">
    <property type="entry name" value="ABC_transporter-like_ATP-bd"/>
</dbReference>
<protein>
    <submittedName>
        <fullName evidence="6">ABC transporter ATP-binding protein</fullName>
    </submittedName>
</protein>
<dbReference type="InterPro" id="IPR003593">
    <property type="entry name" value="AAA+_ATPase"/>
</dbReference>
<evidence type="ECO:0000313" key="7">
    <source>
        <dbReference type="Proteomes" id="UP000254889"/>
    </source>
</evidence>
<dbReference type="InterPro" id="IPR013611">
    <property type="entry name" value="Transp-assoc_OB_typ2"/>
</dbReference>
<dbReference type="Pfam" id="PF08402">
    <property type="entry name" value="TOBE_2"/>
    <property type="match status" value="1"/>
</dbReference>
<dbReference type="Pfam" id="PF00005">
    <property type="entry name" value="ABC_tran"/>
    <property type="match status" value="1"/>
</dbReference>
<dbReference type="PANTHER" id="PTHR42781:SF4">
    <property type="entry name" value="SPERMIDINE_PUTRESCINE IMPORT ATP-BINDING PROTEIN POTA"/>
    <property type="match status" value="1"/>
</dbReference>
<dbReference type="SUPFAM" id="SSF50331">
    <property type="entry name" value="MOP-like"/>
    <property type="match status" value="1"/>
</dbReference>
<dbReference type="PROSITE" id="PS50893">
    <property type="entry name" value="ABC_TRANSPORTER_2"/>
    <property type="match status" value="1"/>
</dbReference>
<dbReference type="KEGG" id="ptaw:DW352_02090"/>
<name>A0A345ZR63_9HYPH</name>
<gene>
    <name evidence="6" type="ORF">DW352_02090</name>
</gene>
<dbReference type="SUPFAM" id="SSF52540">
    <property type="entry name" value="P-loop containing nucleoside triphosphate hydrolases"/>
    <property type="match status" value="1"/>
</dbReference>
<dbReference type="Gene3D" id="3.40.50.300">
    <property type="entry name" value="P-loop containing nucleotide triphosphate hydrolases"/>
    <property type="match status" value="1"/>
</dbReference>
<dbReference type="InterPro" id="IPR027417">
    <property type="entry name" value="P-loop_NTPase"/>
</dbReference>
<dbReference type="Proteomes" id="UP000254889">
    <property type="component" value="Chromosome"/>
</dbReference>
<reference evidence="6 7" key="1">
    <citation type="submission" date="2018-07" db="EMBL/GenBank/DDBJ databases">
        <authorList>
            <person name="Quirk P.G."/>
            <person name="Krulwich T.A."/>
        </authorList>
    </citation>
    <scope>NUCLEOTIDE SEQUENCE [LARGE SCALE GENOMIC DNA]</scope>
    <source>
        <strain evidence="6 7">CC-BB4</strain>
    </source>
</reference>
<evidence type="ECO:0000256" key="4">
    <source>
        <dbReference type="ARBA" id="ARBA00022840"/>
    </source>
</evidence>
<dbReference type="GO" id="GO:0016887">
    <property type="term" value="F:ATP hydrolysis activity"/>
    <property type="evidence" value="ECO:0007669"/>
    <property type="project" value="InterPro"/>
</dbReference>
<dbReference type="EMBL" id="CP031417">
    <property type="protein sequence ID" value="AXK79410.1"/>
    <property type="molecule type" value="Genomic_DNA"/>
</dbReference>
<dbReference type="GO" id="GO:0022857">
    <property type="term" value="F:transmembrane transporter activity"/>
    <property type="evidence" value="ECO:0007669"/>
    <property type="project" value="InterPro"/>
</dbReference>
<dbReference type="SMART" id="SM00382">
    <property type="entry name" value="AAA"/>
    <property type="match status" value="1"/>
</dbReference>
<accession>A0A345ZR63</accession>
<dbReference type="FunFam" id="3.40.50.300:FF:000133">
    <property type="entry name" value="Spermidine/putrescine import ATP-binding protein PotA"/>
    <property type="match status" value="1"/>
</dbReference>
<dbReference type="RefSeq" id="WP_115688071.1">
    <property type="nucleotide sequence ID" value="NZ_CP031417.1"/>
</dbReference>
<dbReference type="PROSITE" id="PS00211">
    <property type="entry name" value="ABC_TRANSPORTER_1"/>
    <property type="match status" value="1"/>
</dbReference>
<dbReference type="GO" id="GO:0043190">
    <property type="term" value="C:ATP-binding cassette (ABC) transporter complex"/>
    <property type="evidence" value="ECO:0007669"/>
    <property type="project" value="InterPro"/>
</dbReference>
<sequence>MARPLYARGPELTPTAEPAELMLREVRKSYDGYLAVDRCSISLAKGEIVAILGPSGCGKSTLLNLIAGFETPDTGDVMLRGKIINTVAPNRRNVAMVFQNYALFPHMTVAGNIAYGLKARGVPKAEWRPRVAEAIALLNLTGFDERYPAQLSGGQRQRVAVARAIVVNPDILLLDEAFSALDRNLRDRMQLELSLLLRRLAVTTIIVTHDQHEAFALADRIAIMKEGRIVQIGPPKDVYHSPADSYVLRFLGRANAIPGTAIDHDGGSAIRVTEGFAVPTAAAAEGPSVIHVRAEDVAVSATPTATHRHSAARVVLVTSLGAQQRVILDLDGAQIVAEIPTSSISDWSSLQSGMPVYIDLRPGSFIVDGKGAS</sequence>
<evidence type="ECO:0000256" key="1">
    <source>
        <dbReference type="ARBA" id="ARBA00005417"/>
    </source>
</evidence>
<feature type="domain" description="ABC transporter" evidence="5">
    <location>
        <begin position="21"/>
        <end position="251"/>
    </location>
</feature>
<keyword evidence="3" id="KW-0547">Nucleotide-binding</keyword>
<dbReference type="InterPro" id="IPR050093">
    <property type="entry name" value="ABC_SmlMolc_Importer"/>
</dbReference>
<keyword evidence="7" id="KW-1185">Reference proteome</keyword>
<evidence type="ECO:0000313" key="6">
    <source>
        <dbReference type="EMBL" id="AXK79410.1"/>
    </source>
</evidence>
<keyword evidence="2" id="KW-0813">Transport</keyword>
<proteinExistence type="inferred from homology"/>
<dbReference type="PANTHER" id="PTHR42781">
    <property type="entry name" value="SPERMIDINE/PUTRESCINE IMPORT ATP-BINDING PROTEIN POTA"/>
    <property type="match status" value="1"/>
</dbReference>
<dbReference type="AlphaFoldDB" id="A0A345ZR63"/>
<evidence type="ECO:0000256" key="3">
    <source>
        <dbReference type="ARBA" id="ARBA00022741"/>
    </source>
</evidence>
<evidence type="ECO:0000256" key="2">
    <source>
        <dbReference type="ARBA" id="ARBA00022448"/>
    </source>
</evidence>
<keyword evidence="4 6" id="KW-0067">ATP-binding</keyword>
<evidence type="ECO:0000259" key="5">
    <source>
        <dbReference type="PROSITE" id="PS50893"/>
    </source>
</evidence>
<dbReference type="OrthoDB" id="9802264at2"/>
<dbReference type="InterPro" id="IPR017871">
    <property type="entry name" value="ABC_transporter-like_CS"/>
</dbReference>
<dbReference type="GO" id="GO:0005524">
    <property type="term" value="F:ATP binding"/>
    <property type="evidence" value="ECO:0007669"/>
    <property type="project" value="UniProtKB-KW"/>
</dbReference>
<organism evidence="6 7">
    <name type="scientific">Pseudolabrys taiwanensis</name>
    <dbReference type="NCBI Taxonomy" id="331696"/>
    <lineage>
        <taxon>Bacteria</taxon>
        <taxon>Pseudomonadati</taxon>
        <taxon>Pseudomonadota</taxon>
        <taxon>Alphaproteobacteria</taxon>
        <taxon>Hyphomicrobiales</taxon>
        <taxon>Xanthobacteraceae</taxon>
        <taxon>Pseudolabrys</taxon>
    </lineage>
</organism>
<comment type="similarity">
    <text evidence="1">Belongs to the ABC transporter superfamily.</text>
</comment>
<dbReference type="InterPro" id="IPR008995">
    <property type="entry name" value="Mo/tungstate-bd_C_term_dom"/>
</dbReference>
<dbReference type="GO" id="GO:0015847">
    <property type="term" value="P:putrescine transport"/>
    <property type="evidence" value="ECO:0007669"/>
    <property type="project" value="UniProtKB-ARBA"/>
</dbReference>